<protein>
    <recommendedName>
        <fullName evidence="3 13">Ribokinase</fullName>
        <shortName evidence="13">RK</shortName>
        <ecNumber evidence="2 13">2.7.1.15</ecNumber>
    </recommendedName>
</protein>
<dbReference type="SUPFAM" id="SSF53613">
    <property type="entry name" value="Ribokinase-like"/>
    <property type="match status" value="1"/>
</dbReference>
<dbReference type="PROSITE" id="PS00584">
    <property type="entry name" value="PFKB_KINASES_2"/>
    <property type="match status" value="1"/>
</dbReference>
<comment type="subcellular location">
    <subcellularLocation>
        <location evidence="13">Cytoplasm</location>
    </subcellularLocation>
</comment>
<evidence type="ECO:0000259" key="14">
    <source>
        <dbReference type="Pfam" id="PF00294"/>
    </source>
</evidence>
<dbReference type="EC" id="2.7.1.15" evidence="2 13"/>
<comment type="activity regulation">
    <text evidence="13">Activated by a monovalent cation that binds near, but not in, the active site. The most likely occupant of the site in vivo is potassium. Ion binding induces a conformational change that may alter substrate affinity.</text>
</comment>
<evidence type="ECO:0000256" key="6">
    <source>
        <dbReference type="ARBA" id="ARBA00022723"/>
    </source>
</evidence>
<keyword evidence="7 13" id="KW-0547">Nucleotide-binding</keyword>
<comment type="cofactor">
    <cofactor evidence="13">
        <name>Mg(2+)</name>
        <dbReference type="ChEBI" id="CHEBI:18420"/>
    </cofactor>
    <text evidence="13">Requires a divalent cation, most likely magnesium in vivo, as an electrophilic catalyst to aid phosphoryl group transfer. It is the chelate of the metal and the nucleotide that is the actual substrate.</text>
</comment>
<dbReference type="GO" id="GO:0004747">
    <property type="term" value="F:ribokinase activity"/>
    <property type="evidence" value="ECO:0007669"/>
    <property type="project" value="UniProtKB-UniRule"/>
</dbReference>
<dbReference type="GO" id="GO:0019303">
    <property type="term" value="P:D-ribose catabolic process"/>
    <property type="evidence" value="ECO:0007669"/>
    <property type="project" value="UniProtKB-UniRule"/>
</dbReference>
<feature type="binding site" evidence="13">
    <location>
        <position position="276"/>
    </location>
    <ligand>
        <name>ATP</name>
        <dbReference type="ChEBI" id="CHEBI:30616"/>
    </ligand>
</feature>
<feature type="active site" description="Proton acceptor" evidence="13">
    <location>
        <position position="252"/>
    </location>
</feature>
<comment type="similarity">
    <text evidence="13">Belongs to the carbohydrate kinase PfkB family. Ribokinase subfamily.</text>
</comment>
<dbReference type="PANTHER" id="PTHR10584:SF166">
    <property type="entry name" value="RIBOKINASE"/>
    <property type="match status" value="1"/>
</dbReference>
<comment type="catalytic activity">
    <reaction evidence="13">
        <text>D-ribose + ATP = D-ribose 5-phosphate + ADP + H(+)</text>
        <dbReference type="Rhea" id="RHEA:13697"/>
        <dbReference type="ChEBI" id="CHEBI:15378"/>
        <dbReference type="ChEBI" id="CHEBI:30616"/>
        <dbReference type="ChEBI" id="CHEBI:47013"/>
        <dbReference type="ChEBI" id="CHEBI:78346"/>
        <dbReference type="ChEBI" id="CHEBI:456216"/>
        <dbReference type="EC" id="2.7.1.15"/>
    </reaction>
</comment>
<evidence type="ECO:0000256" key="3">
    <source>
        <dbReference type="ARBA" id="ARBA00016943"/>
    </source>
</evidence>
<evidence type="ECO:0000256" key="7">
    <source>
        <dbReference type="ARBA" id="ARBA00022741"/>
    </source>
</evidence>
<feature type="binding site" evidence="13">
    <location>
        <position position="246"/>
    </location>
    <ligand>
        <name>K(+)</name>
        <dbReference type="ChEBI" id="CHEBI:29103"/>
    </ligand>
</feature>
<dbReference type="NCBIfam" id="TIGR02152">
    <property type="entry name" value="D_ribokin_bact"/>
    <property type="match status" value="1"/>
</dbReference>
<feature type="binding site" evidence="13">
    <location>
        <position position="252"/>
    </location>
    <ligand>
        <name>substrate</name>
    </ligand>
</feature>
<feature type="binding site" evidence="13">
    <location>
        <begin position="39"/>
        <end position="43"/>
    </location>
    <ligand>
        <name>substrate</name>
    </ligand>
</feature>
<dbReference type="CDD" id="cd01174">
    <property type="entry name" value="ribokinase"/>
    <property type="match status" value="1"/>
</dbReference>
<keyword evidence="8 13" id="KW-0418">Kinase</keyword>
<comment type="subunit">
    <text evidence="13">Homodimer.</text>
</comment>
<evidence type="ECO:0000256" key="5">
    <source>
        <dbReference type="ARBA" id="ARBA00022679"/>
    </source>
</evidence>
<comment type="function">
    <text evidence="13">Catalyzes the phosphorylation of ribose at O-5 in a reaction requiring ATP and magnesium. The resulting D-ribose-5-phosphate can then be used either for sythesis of nucleotides, histidine, and tryptophan, or as a component of the pentose phosphate pathway.</text>
</comment>
<keyword evidence="10 13" id="KW-0460">Magnesium</keyword>
<keyword evidence="6 13" id="KW-0479">Metal-binding</keyword>
<dbReference type="FunFam" id="3.40.1190.20:FF:000012">
    <property type="entry name" value="Ribokinase"/>
    <property type="match status" value="1"/>
</dbReference>
<gene>
    <name evidence="13 15" type="primary">rbsK</name>
    <name evidence="15" type="ORF">ICJ55_04035</name>
</gene>
<feature type="binding site" evidence="13">
    <location>
        <position position="291"/>
    </location>
    <ligand>
        <name>K(+)</name>
        <dbReference type="ChEBI" id="CHEBI:29103"/>
    </ligand>
</feature>
<reference evidence="15 16" key="1">
    <citation type="submission" date="2020-09" db="EMBL/GenBank/DDBJ databases">
        <title>Mannheimia bovis sp.nov., isolated from a cow.</title>
        <authorList>
            <person name="Li F."/>
        </authorList>
    </citation>
    <scope>NUCLEOTIDE SEQUENCE [LARGE SCALE GENOMIC DNA]</scope>
    <source>
        <strain evidence="15 16">ZY190616</strain>
    </source>
</reference>
<evidence type="ECO:0000256" key="12">
    <source>
        <dbReference type="ARBA" id="ARBA00023277"/>
    </source>
</evidence>
<dbReference type="KEGG" id="mbos:ICJ55_04035"/>
<feature type="binding site" evidence="13">
    <location>
        <position position="248"/>
    </location>
    <ligand>
        <name>K(+)</name>
        <dbReference type="ChEBI" id="CHEBI:29103"/>
    </ligand>
</feature>
<dbReference type="InterPro" id="IPR011611">
    <property type="entry name" value="PfkB_dom"/>
</dbReference>
<accession>A0A7H1C4K9</accession>
<dbReference type="InterPro" id="IPR029056">
    <property type="entry name" value="Ribokinase-like"/>
</dbReference>
<feature type="binding site" evidence="13">
    <location>
        <begin position="251"/>
        <end position="252"/>
    </location>
    <ligand>
        <name>ATP</name>
        <dbReference type="ChEBI" id="CHEBI:30616"/>
    </ligand>
</feature>
<evidence type="ECO:0000256" key="2">
    <source>
        <dbReference type="ARBA" id="ARBA00012035"/>
    </source>
</evidence>
<dbReference type="GO" id="GO:0005829">
    <property type="term" value="C:cytosol"/>
    <property type="evidence" value="ECO:0007669"/>
    <property type="project" value="TreeGrafter"/>
</dbReference>
<dbReference type="InterPro" id="IPR002173">
    <property type="entry name" value="Carboh/pur_kinase_PfkB_CS"/>
</dbReference>
<evidence type="ECO:0000256" key="8">
    <source>
        <dbReference type="ARBA" id="ARBA00022777"/>
    </source>
</evidence>
<dbReference type="PANTHER" id="PTHR10584">
    <property type="entry name" value="SUGAR KINASE"/>
    <property type="match status" value="1"/>
</dbReference>
<feature type="domain" description="Carbohydrate kinase PfkB" evidence="14">
    <location>
        <begin position="1"/>
        <end position="294"/>
    </location>
</feature>
<dbReference type="InterPro" id="IPR002139">
    <property type="entry name" value="Ribo/fructo_kinase"/>
</dbReference>
<dbReference type="Pfam" id="PF00294">
    <property type="entry name" value="PfkB"/>
    <property type="match status" value="1"/>
</dbReference>
<dbReference type="NCBIfam" id="NF008353">
    <property type="entry name" value="PRK11142.1"/>
    <property type="match status" value="1"/>
</dbReference>
<evidence type="ECO:0000256" key="4">
    <source>
        <dbReference type="ARBA" id="ARBA00022490"/>
    </source>
</evidence>
<feature type="binding site" evidence="13">
    <location>
        <position position="285"/>
    </location>
    <ligand>
        <name>K(+)</name>
        <dbReference type="ChEBI" id="CHEBI:29103"/>
    </ligand>
</feature>
<evidence type="ECO:0000256" key="9">
    <source>
        <dbReference type="ARBA" id="ARBA00022840"/>
    </source>
</evidence>
<keyword evidence="12 13" id="KW-0119">Carbohydrate metabolism</keyword>
<keyword evidence="16" id="KW-1185">Reference proteome</keyword>
<name>A0A7H1C4K9_9PAST</name>
<dbReference type="Proteomes" id="UP000576260">
    <property type="component" value="Chromosome"/>
</dbReference>
<dbReference type="InterPro" id="IPR011877">
    <property type="entry name" value="Ribokinase"/>
</dbReference>
<keyword evidence="5 13" id="KW-0808">Transferase</keyword>
<feature type="binding site" evidence="13">
    <location>
        <position position="184"/>
    </location>
    <ligand>
        <name>ATP</name>
        <dbReference type="ChEBI" id="CHEBI:30616"/>
    </ligand>
</feature>
<evidence type="ECO:0000256" key="11">
    <source>
        <dbReference type="ARBA" id="ARBA00022958"/>
    </source>
</evidence>
<feature type="binding site" evidence="13">
    <location>
        <position position="282"/>
    </location>
    <ligand>
        <name>K(+)</name>
        <dbReference type="ChEBI" id="CHEBI:29103"/>
    </ligand>
</feature>
<evidence type="ECO:0000313" key="15">
    <source>
        <dbReference type="EMBL" id="QNS15914.1"/>
    </source>
</evidence>
<evidence type="ECO:0000256" key="1">
    <source>
        <dbReference type="ARBA" id="ARBA00005380"/>
    </source>
</evidence>
<keyword evidence="4 13" id="KW-0963">Cytoplasm</keyword>
<proteinExistence type="inferred from homology"/>
<dbReference type="PRINTS" id="PR00990">
    <property type="entry name" value="RIBOKINASE"/>
</dbReference>
<evidence type="ECO:0000256" key="10">
    <source>
        <dbReference type="ARBA" id="ARBA00022842"/>
    </source>
</evidence>
<comment type="pathway">
    <text evidence="13">Carbohydrate metabolism; D-ribose degradation; D-ribose 5-phosphate from beta-D-ribopyranose: step 2/2.</text>
</comment>
<dbReference type="GO" id="GO:0046872">
    <property type="term" value="F:metal ion binding"/>
    <property type="evidence" value="ECO:0007669"/>
    <property type="project" value="UniProtKB-KW"/>
</dbReference>
<feature type="binding site" evidence="13">
    <location>
        <begin position="220"/>
        <end position="225"/>
    </location>
    <ligand>
        <name>ATP</name>
        <dbReference type="ChEBI" id="CHEBI:30616"/>
    </ligand>
</feature>
<keyword evidence="11 13" id="KW-0630">Potassium</keyword>
<comment type="similarity">
    <text evidence="1">Belongs to the carbohydrate kinase pfkB family.</text>
</comment>
<feature type="binding site" evidence="13">
    <location>
        <position position="287"/>
    </location>
    <ligand>
        <name>K(+)</name>
        <dbReference type="ChEBI" id="CHEBI:29103"/>
    </ligand>
</feature>
<dbReference type="UniPathway" id="UPA00916">
    <property type="reaction ID" value="UER00889"/>
</dbReference>
<keyword evidence="9 13" id="KW-0067">ATP-binding</keyword>
<dbReference type="EMBL" id="CP061280">
    <property type="protein sequence ID" value="QNS15914.1"/>
    <property type="molecule type" value="Genomic_DNA"/>
</dbReference>
<evidence type="ECO:0000256" key="13">
    <source>
        <dbReference type="HAMAP-Rule" id="MF_01987"/>
    </source>
</evidence>
<dbReference type="Gene3D" id="3.40.1190.20">
    <property type="match status" value="1"/>
</dbReference>
<organism evidence="15 16">
    <name type="scientific">Mannheimia bovis</name>
    <dbReference type="NCBI Taxonomy" id="2770636"/>
    <lineage>
        <taxon>Bacteria</taxon>
        <taxon>Pseudomonadati</taxon>
        <taxon>Pseudomonadota</taxon>
        <taxon>Gammaproteobacteria</taxon>
        <taxon>Pasteurellales</taxon>
        <taxon>Pasteurellaceae</taxon>
        <taxon>Mannheimia</taxon>
    </lineage>
</organism>
<sequence>MKNLTVLGSINADHVISVPYFAKPGETLTGHSYHIAYGGKGANQAVAAARLGAKVSFIGCIGDDGIGQAMKTAFEKDGINTRPIKSVANEMTGIAMIQVAESGENSIVISAGANGHLDETVVAEFQSEITQADCLLMQLETPLPAIIQAAKIAKENNTQVVLNPAPARALPDELLSLLDMITPNETEAEILTSIKVVDEASAKLAAQAFHQKGIEKVLITLGSKGVFVSENGQGEIVAGFRVNAVDTTAAGDTFNGALVTAMLEDKPLNEAIRFAHAAAAISVTRKGAQPSIPSRQETLDFLSKQ</sequence>
<feature type="binding site" evidence="13">
    <location>
        <position position="140"/>
    </location>
    <ligand>
        <name>substrate</name>
    </ligand>
</feature>
<dbReference type="GO" id="GO:0005524">
    <property type="term" value="F:ATP binding"/>
    <property type="evidence" value="ECO:0007669"/>
    <property type="project" value="UniProtKB-UniRule"/>
</dbReference>
<evidence type="ECO:0000313" key="16">
    <source>
        <dbReference type="Proteomes" id="UP000576260"/>
    </source>
</evidence>
<dbReference type="HAMAP" id="MF_01987">
    <property type="entry name" value="Ribokinase"/>
    <property type="match status" value="1"/>
</dbReference>
<dbReference type="RefSeq" id="WP_188157415.1">
    <property type="nucleotide sequence ID" value="NZ_CP061280.1"/>
</dbReference>
<feature type="binding site" evidence="13">
    <location>
        <begin position="11"/>
        <end position="13"/>
    </location>
    <ligand>
        <name>substrate</name>
    </ligand>
</feature>
<comment type="caution">
    <text evidence="13">Lacks conserved residue(s) required for the propagation of feature annotation.</text>
</comment>
<dbReference type="AlphaFoldDB" id="A0A7H1C4K9"/>